<dbReference type="Proteomes" id="UP000672602">
    <property type="component" value="Unassembled WGS sequence"/>
</dbReference>
<evidence type="ECO:0000256" key="2">
    <source>
        <dbReference type="ARBA" id="ARBA00023002"/>
    </source>
</evidence>
<dbReference type="PIRSF" id="PIRSF037980">
    <property type="entry name" value="SoxA"/>
    <property type="match status" value="1"/>
</dbReference>
<dbReference type="Pfam" id="PF13510">
    <property type="entry name" value="Fer2_4"/>
    <property type="match status" value="1"/>
</dbReference>
<feature type="domain" description="SoxA A3" evidence="6">
    <location>
        <begin position="516"/>
        <end position="599"/>
    </location>
</feature>
<evidence type="ECO:0000259" key="4">
    <source>
        <dbReference type="Pfam" id="PF07992"/>
    </source>
</evidence>
<dbReference type="PANTHER" id="PTHR43757:SF2">
    <property type="entry name" value="AMINOMETHYLTRANSFERASE, MITOCHONDRIAL"/>
    <property type="match status" value="1"/>
</dbReference>
<feature type="domain" description="GCVT N-terminal" evidence="3">
    <location>
        <begin position="615"/>
        <end position="890"/>
    </location>
</feature>
<keyword evidence="8" id="KW-1185">Reference proteome</keyword>
<dbReference type="InterPro" id="IPR041854">
    <property type="entry name" value="BFD-like_2Fe2S-bd_dom_sf"/>
</dbReference>
<dbReference type="InterPro" id="IPR028896">
    <property type="entry name" value="GcvT/YgfZ/DmdA"/>
</dbReference>
<dbReference type="GO" id="GO:0008115">
    <property type="term" value="F:sarcosine oxidase activity"/>
    <property type="evidence" value="ECO:0007669"/>
    <property type="project" value="InterPro"/>
</dbReference>
<evidence type="ECO:0000259" key="6">
    <source>
        <dbReference type="Pfam" id="PF17806"/>
    </source>
</evidence>
<proteinExistence type="inferred from homology"/>
<dbReference type="PRINTS" id="PR00411">
    <property type="entry name" value="PNDRDTASEI"/>
</dbReference>
<dbReference type="InterPro" id="IPR036188">
    <property type="entry name" value="FAD/NAD-bd_sf"/>
</dbReference>
<dbReference type="PANTHER" id="PTHR43757">
    <property type="entry name" value="AMINOMETHYLTRANSFERASE"/>
    <property type="match status" value="1"/>
</dbReference>
<dbReference type="SUPFAM" id="SSF103025">
    <property type="entry name" value="Folate-binding domain"/>
    <property type="match status" value="1"/>
</dbReference>
<evidence type="ECO:0000313" key="8">
    <source>
        <dbReference type="Proteomes" id="UP000672602"/>
    </source>
</evidence>
<keyword evidence="2" id="KW-0560">Oxidoreductase</keyword>
<dbReference type="PRINTS" id="PR00368">
    <property type="entry name" value="FADPNR"/>
</dbReference>
<name>A0A8J7S0H6_9PROT</name>
<evidence type="ECO:0000256" key="1">
    <source>
        <dbReference type="ARBA" id="ARBA00008609"/>
    </source>
</evidence>
<dbReference type="Gene3D" id="3.50.50.60">
    <property type="entry name" value="FAD/NAD(P)-binding domain"/>
    <property type="match status" value="1"/>
</dbReference>
<dbReference type="GO" id="GO:0046653">
    <property type="term" value="P:tetrahydrofolate metabolic process"/>
    <property type="evidence" value="ECO:0007669"/>
    <property type="project" value="InterPro"/>
</dbReference>
<dbReference type="InterPro" id="IPR041117">
    <property type="entry name" value="SoxA_A3"/>
</dbReference>
<dbReference type="EMBL" id="JAGMWN010000002">
    <property type="protein sequence ID" value="MBP5856408.1"/>
    <property type="molecule type" value="Genomic_DNA"/>
</dbReference>
<dbReference type="InterPro" id="IPR027266">
    <property type="entry name" value="TrmE/GcvT-like"/>
</dbReference>
<sequence length="1013" mass="109657">MRVADGGRIDRTRRLSFTFDGVAMTGFEGDTLASALLANGVDLVGRSFKYHRRRGIFSNGPEEPNALVRLRVGARMEPNTRATMVPLYDGLVAESQNRWPTLAHDIQALNWLIAPWIPAGFYYKTFMGRAANTRLWMWFEKSIRRAAGMGTGTHEADPDDYDKMTAHCEVLVIGGGPSGLAAARAAAAGGGRVVLVDEREDFGGRLLMDRETIDGEEGAAWAARMRAELAALSNVRLLPRTTAFGYYDHNRIGCVERVSDHLIEPEPHRPRQRLWSIRAAEVVLATGAIEQPLAFADNDLPGVMLAGAVRAYANQYGVKVGERIVIATNNDDAYRTACDLDDAGAWVEAVVDMRPKGAEPTLRAAIKERGIDILHGWAPVKAQGTKRVRGLAILKIDETGKPVGNQRAASCDIVAISGGWQPTLHLFSQTGAKAVWDDAKACFLPGPPRQRERSAGACAGRFTLSECLEGGHAAGLDAAEKAGAARPTLAAPRAEVTPQNPPRAIWECPKPVNTPGKRFVDLQDDVAVSDIQLAHREGYVSVEHLKRYTTLGMGTDQGKTSNIAGFAVMAAARGVEIGRTGTTTFRPPYTPVALGALAGPEVGEHYAPLRRTPMDSWHAERGCTWIDAGLWRRPRTYPAHEGEGLFDAYIRETKAVRGSLGLCDVTTLGKIDIQGPDAAEFLNRLYINGWKTLPVGKARYGLMLREDGLVLDDGTTSRLGETHFLMTTTTANAVRIMAWIEYYLQVVWPDLRVKATSVTEQWAAMAIAGPKARECLATVVDRDLSNEAFPFMACGPCVIDKGVAGAEIPARLFRISFSGELAYELNVPADHGRAAWERLMAAGAPFDIVPYGMEALGNMRIEKGHVAGPELDGRTTAEDLGLGRMMSSKKDFIGAQLARRPDMTRPDRKQLVGLVPVDGKTRLGQGAQLVAADAPARAGSLAAGGAPVAMIGHVTSTGYSPELDHPIALGLVENGRARHEEVIAMRDPVRGRETKVRIVAPVFVDPEGERLHG</sequence>
<dbReference type="SUPFAM" id="SSF101790">
    <property type="entry name" value="Aminomethyltransferase beta-barrel domain"/>
    <property type="match status" value="1"/>
</dbReference>
<protein>
    <submittedName>
        <fullName evidence="7">Sarcosine oxidase subunit alpha family protein</fullName>
    </submittedName>
</protein>
<evidence type="ECO:0000313" key="7">
    <source>
        <dbReference type="EMBL" id="MBP5856408.1"/>
    </source>
</evidence>
<comment type="similarity">
    <text evidence="1">Belongs to the GcvT family.</text>
</comment>
<dbReference type="Gene3D" id="3.30.1360.120">
    <property type="entry name" value="Probable tRNA modification gtpase trme, domain 1"/>
    <property type="match status" value="1"/>
</dbReference>
<dbReference type="InterPro" id="IPR013977">
    <property type="entry name" value="GcvT_C"/>
</dbReference>
<dbReference type="AlphaFoldDB" id="A0A8J7S0H6"/>
<feature type="domain" description="Aminomethyltransferase C-terminal" evidence="5">
    <location>
        <begin position="909"/>
        <end position="1005"/>
    </location>
</feature>
<dbReference type="InterPro" id="IPR023753">
    <property type="entry name" value="FAD/NAD-binding_dom"/>
</dbReference>
<accession>A0A8J7S0H6</accession>
<gene>
    <name evidence="7" type="ORF">KAJ83_05275</name>
</gene>
<dbReference type="SUPFAM" id="SSF51905">
    <property type="entry name" value="FAD/NAD(P)-binding domain"/>
    <property type="match status" value="1"/>
</dbReference>
<dbReference type="Gene3D" id="3.10.20.440">
    <property type="entry name" value="2Fe-2S iron-sulphur cluster binding domain, sarcosine oxidase, alpha subunit, N-terminal domain"/>
    <property type="match status" value="1"/>
</dbReference>
<organism evidence="7 8">
    <name type="scientific">Marivibrio halodurans</name>
    <dbReference type="NCBI Taxonomy" id="2039722"/>
    <lineage>
        <taxon>Bacteria</taxon>
        <taxon>Pseudomonadati</taxon>
        <taxon>Pseudomonadota</taxon>
        <taxon>Alphaproteobacteria</taxon>
        <taxon>Rhodospirillales</taxon>
        <taxon>Rhodospirillaceae</taxon>
        <taxon>Marivibrio</taxon>
    </lineage>
</organism>
<evidence type="ECO:0000259" key="3">
    <source>
        <dbReference type="Pfam" id="PF01571"/>
    </source>
</evidence>
<dbReference type="Pfam" id="PF07992">
    <property type="entry name" value="Pyr_redox_2"/>
    <property type="match status" value="1"/>
</dbReference>
<reference evidence="7" key="1">
    <citation type="submission" date="2021-04" db="EMBL/GenBank/DDBJ databases">
        <authorList>
            <person name="Zhang D.-C."/>
        </authorList>
    </citation>
    <scope>NUCLEOTIDE SEQUENCE</scope>
    <source>
        <strain evidence="7">CGMCC 1.15697</strain>
    </source>
</reference>
<dbReference type="InterPro" id="IPR029043">
    <property type="entry name" value="GcvT/YgfZ_C"/>
</dbReference>
<dbReference type="Pfam" id="PF17806">
    <property type="entry name" value="SO_alpha_A3"/>
    <property type="match status" value="1"/>
</dbReference>
<feature type="domain" description="FAD/NAD(P)-binding" evidence="4">
    <location>
        <begin position="169"/>
        <end position="433"/>
    </location>
</feature>
<evidence type="ECO:0000259" key="5">
    <source>
        <dbReference type="Pfam" id="PF08669"/>
    </source>
</evidence>
<dbReference type="Pfam" id="PF08669">
    <property type="entry name" value="GCV_T_C"/>
    <property type="match status" value="1"/>
</dbReference>
<dbReference type="Pfam" id="PF01571">
    <property type="entry name" value="GCV_T"/>
    <property type="match status" value="1"/>
</dbReference>
<dbReference type="InterPro" id="IPR006277">
    <property type="entry name" value="Sarcosine_oxidase_asu"/>
</dbReference>
<dbReference type="Gene3D" id="1.10.10.1100">
    <property type="entry name" value="BFD-like [2Fe-2S]-binding domain"/>
    <property type="match status" value="1"/>
</dbReference>
<comment type="caution">
    <text evidence="7">The sequence shown here is derived from an EMBL/GenBank/DDBJ whole genome shotgun (WGS) entry which is preliminary data.</text>
</comment>
<dbReference type="NCBIfam" id="TIGR01372">
    <property type="entry name" value="soxA"/>
    <property type="match status" value="1"/>
</dbReference>
<dbReference type="InterPro" id="IPR006222">
    <property type="entry name" value="GCVT_N"/>
</dbReference>
<dbReference type="InterPro" id="IPR042204">
    <property type="entry name" value="2Fe-2S-bd_N"/>
</dbReference>